<name>A0A022RJE9_ERYGU</name>
<dbReference type="eggNOG" id="ENOG502S4ZT">
    <property type="taxonomic scope" value="Eukaryota"/>
</dbReference>
<reference evidence="1 2" key="1">
    <citation type="journal article" date="2013" name="Proc. Natl. Acad. Sci. U.S.A.">
        <title>Fine-scale variation in meiotic recombination in Mimulus inferred from population shotgun sequencing.</title>
        <authorList>
            <person name="Hellsten U."/>
            <person name="Wright K.M."/>
            <person name="Jenkins J."/>
            <person name="Shu S."/>
            <person name="Yuan Y."/>
            <person name="Wessler S.R."/>
            <person name="Schmutz J."/>
            <person name="Willis J.H."/>
            <person name="Rokhsar D.S."/>
        </authorList>
    </citation>
    <scope>NUCLEOTIDE SEQUENCE [LARGE SCALE GENOMIC DNA]</scope>
    <source>
        <strain evidence="2">cv. DUN x IM62</strain>
    </source>
</reference>
<dbReference type="Proteomes" id="UP000030748">
    <property type="component" value="Unassembled WGS sequence"/>
</dbReference>
<proteinExistence type="predicted"/>
<dbReference type="PANTHER" id="PTHR33601">
    <property type="entry name" value="PROTEIN LITTLE ZIPPER 4"/>
    <property type="match status" value="1"/>
</dbReference>
<sequence length="94" mass="11320">MCMGSNDQWMQVHKPHFSTRKPTRTRVRILRLARRKQREEGIINNNGKEMELKNMKLYMENIIILQENEKLRKKANLLHQENLALISQFLKIFS</sequence>
<dbReference type="PhylomeDB" id="A0A022RJE9"/>
<gene>
    <name evidence="1" type="ORF">MIMGU_mgv1a017079mg</name>
</gene>
<dbReference type="InterPro" id="IPR039312">
    <property type="entry name" value="ZPR"/>
</dbReference>
<keyword evidence="2" id="KW-1185">Reference proteome</keyword>
<dbReference type="PANTHER" id="PTHR33601:SF21">
    <property type="entry name" value="PROTEIN LITTLE ZIPPER 1-LIKE"/>
    <property type="match status" value="1"/>
</dbReference>
<organism evidence="1 2">
    <name type="scientific">Erythranthe guttata</name>
    <name type="common">Yellow monkey flower</name>
    <name type="synonym">Mimulus guttatus</name>
    <dbReference type="NCBI Taxonomy" id="4155"/>
    <lineage>
        <taxon>Eukaryota</taxon>
        <taxon>Viridiplantae</taxon>
        <taxon>Streptophyta</taxon>
        <taxon>Embryophyta</taxon>
        <taxon>Tracheophyta</taxon>
        <taxon>Spermatophyta</taxon>
        <taxon>Magnoliopsida</taxon>
        <taxon>eudicotyledons</taxon>
        <taxon>Gunneridae</taxon>
        <taxon>Pentapetalae</taxon>
        <taxon>asterids</taxon>
        <taxon>lamiids</taxon>
        <taxon>Lamiales</taxon>
        <taxon>Phrymaceae</taxon>
        <taxon>Erythranthe</taxon>
    </lineage>
</organism>
<dbReference type="STRING" id="4155.A0A022RJE9"/>
<dbReference type="AlphaFoldDB" id="A0A022RJE9"/>
<evidence type="ECO:0000313" key="2">
    <source>
        <dbReference type="Proteomes" id="UP000030748"/>
    </source>
</evidence>
<accession>A0A022RJE9</accession>
<evidence type="ECO:0000313" key="1">
    <source>
        <dbReference type="EMBL" id="EYU40547.1"/>
    </source>
</evidence>
<protein>
    <submittedName>
        <fullName evidence="1">Uncharacterized protein</fullName>
    </submittedName>
</protein>
<dbReference type="EMBL" id="KI630398">
    <property type="protein sequence ID" value="EYU40547.1"/>
    <property type="molecule type" value="Genomic_DNA"/>
</dbReference>